<reference evidence="2" key="1">
    <citation type="submission" date="2022-11" db="UniProtKB">
        <authorList>
            <consortium name="WormBaseParasite"/>
        </authorList>
    </citation>
    <scope>IDENTIFICATION</scope>
</reference>
<dbReference type="WBParaSite" id="PS1159_v2.g8360.t1">
    <property type="protein sequence ID" value="PS1159_v2.g8360.t1"/>
    <property type="gene ID" value="PS1159_v2.g8360"/>
</dbReference>
<sequence length="261" mass="29902">MLSLSLCFFKLPGYGVLINFFIANPWTGSFAYTFSVVLTIYQYLGQTLIAFNRFTCVWMPILHKKIWSTKWYIPVIIILPILSVSHRFTAAGIYGLNRDGTINVGYVDKNFETFGLNVAAIIYGINTFISIALAILTIIKHLRLGNSTTLISTDICVKLLVYSLLLLFVQIIRLTYNRMRSIFINNDFVISIIIVMLQYIVDIHAAVASFGILILSPTTRKSYIKFYCRFIRIYILRRKLELPRTARIAPILKNYSNTPTI</sequence>
<evidence type="ECO:0000313" key="2">
    <source>
        <dbReference type="WBParaSite" id="PS1159_v2.g8360.t1"/>
    </source>
</evidence>
<proteinExistence type="predicted"/>
<organism evidence="1 2">
    <name type="scientific">Panagrolaimus sp. PS1159</name>
    <dbReference type="NCBI Taxonomy" id="55785"/>
    <lineage>
        <taxon>Eukaryota</taxon>
        <taxon>Metazoa</taxon>
        <taxon>Ecdysozoa</taxon>
        <taxon>Nematoda</taxon>
        <taxon>Chromadorea</taxon>
        <taxon>Rhabditida</taxon>
        <taxon>Tylenchina</taxon>
        <taxon>Panagrolaimomorpha</taxon>
        <taxon>Panagrolaimoidea</taxon>
        <taxon>Panagrolaimidae</taxon>
        <taxon>Panagrolaimus</taxon>
    </lineage>
</organism>
<protein>
    <submittedName>
        <fullName evidence="2">Serpentine receptor class gamma</fullName>
    </submittedName>
</protein>
<name>A0AC35GTL5_9BILA</name>
<evidence type="ECO:0000313" key="1">
    <source>
        <dbReference type="Proteomes" id="UP000887580"/>
    </source>
</evidence>
<dbReference type="Proteomes" id="UP000887580">
    <property type="component" value="Unplaced"/>
</dbReference>
<accession>A0AC35GTL5</accession>